<proteinExistence type="predicted"/>
<sequence>MYTIDGVPLSDPKGRWSVHRASQRRTPVAFRSVDVSVPGVDGNIPIYGEQVEATALALEINVYGTPSQIEERVNFLRSLLGRTSGPLEVERRGGLVADAKPASISDPVMTDHYARLSVTLSIPSGIWRGPSATWAHPDPLSADAEDVGTLDGGSRPITDSLVLITGPATTPEIEDVATGSKLKYTGSVPAGQKLLIDTSQWRSTLGASVSWGSTGTNATASIVGSGPRSDTTLFPLTPIPGLTPGGDPTTAPAITFTATGTTSATAVQIRARTSHL</sequence>
<evidence type="ECO:0000313" key="1">
    <source>
        <dbReference type="EMBL" id="SMX76830.1"/>
    </source>
</evidence>
<evidence type="ECO:0000313" key="2">
    <source>
        <dbReference type="Proteomes" id="UP000234342"/>
    </source>
</evidence>
<dbReference type="Proteomes" id="UP000234342">
    <property type="component" value="Unassembled WGS sequence"/>
</dbReference>
<keyword evidence="2" id="KW-1185">Reference proteome</keyword>
<organism evidence="1 2">
    <name type="scientific">Brevibacterium antiquum</name>
    <dbReference type="NCBI Taxonomy" id="234835"/>
    <lineage>
        <taxon>Bacteria</taxon>
        <taxon>Bacillati</taxon>
        <taxon>Actinomycetota</taxon>
        <taxon>Actinomycetes</taxon>
        <taxon>Micrococcales</taxon>
        <taxon>Brevibacteriaceae</taxon>
        <taxon>Brevibacterium</taxon>
    </lineage>
</organism>
<name>A0A2H1INZ8_9MICO</name>
<protein>
    <submittedName>
        <fullName evidence="1">Uncharacterized protein</fullName>
    </submittedName>
</protein>
<gene>
    <name evidence="1" type="ORF">BANT10_01139</name>
</gene>
<dbReference type="AlphaFoldDB" id="A0A2H1INZ8"/>
<reference evidence="2" key="1">
    <citation type="submission" date="2017-03" db="EMBL/GenBank/DDBJ databases">
        <authorList>
            <person name="Monnet C."/>
        </authorList>
    </citation>
    <scope>NUCLEOTIDE SEQUENCE [LARGE SCALE GENOMIC DNA]</scope>
    <source>
        <strain evidence="2">P10</strain>
    </source>
</reference>
<dbReference type="EMBL" id="FXZE01000003">
    <property type="protein sequence ID" value="SMX76830.1"/>
    <property type="molecule type" value="Genomic_DNA"/>
</dbReference>
<accession>A0A2H1INZ8</accession>